<dbReference type="Proteomes" id="UP000050384">
    <property type="component" value="Unassembled WGS sequence"/>
</dbReference>
<reference evidence="1 2" key="1">
    <citation type="submission" date="2015-09" db="EMBL/GenBank/DDBJ databases">
        <title>Genome announcement of multiple Pseudomonas syringae strains.</title>
        <authorList>
            <person name="Thakur S."/>
            <person name="Wang P.W."/>
            <person name="Gong Y."/>
            <person name="Weir B.S."/>
            <person name="Guttman D.S."/>
        </authorList>
    </citation>
    <scope>NUCLEOTIDE SEQUENCE [LARGE SCALE GENOMIC DNA]</scope>
    <source>
        <strain evidence="1 2">ICMP16929</strain>
    </source>
</reference>
<dbReference type="AlphaFoldDB" id="A0A0Q0C2I7"/>
<comment type="caution">
    <text evidence="1">The sequence shown here is derived from an EMBL/GenBank/DDBJ whole genome shotgun (WGS) entry which is preliminary data.</text>
</comment>
<name>A0A0Q0C2I7_PSESX</name>
<gene>
    <name evidence="1" type="ORF">ALO94_201072</name>
</gene>
<accession>A0A0Q0C2I7</accession>
<protein>
    <submittedName>
        <fullName evidence="1">Uncharacterized protein</fullName>
    </submittedName>
</protein>
<dbReference type="EMBL" id="LJRI01000442">
    <property type="protein sequence ID" value="KPZ01284.1"/>
    <property type="molecule type" value="Genomic_DNA"/>
</dbReference>
<proteinExistence type="predicted"/>
<evidence type="ECO:0000313" key="1">
    <source>
        <dbReference type="EMBL" id="KPZ01284.1"/>
    </source>
</evidence>
<evidence type="ECO:0000313" key="2">
    <source>
        <dbReference type="Proteomes" id="UP000050384"/>
    </source>
</evidence>
<sequence length="68" mass="7231">MISASILLGIEIKASIRRLMISSSHLGATTDSSAHRVPIPLASTAEISARPTVNFAPTSTRLSMSRPR</sequence>
<organism evidence="1 2">
    <name type="scientific">Pseudomonas syringae pv. spinaceae</name>
    <dbReference type="NCBI Taxonomy" id="264459"/>
    <lineage>
        <taxon>Bacteria</taxon>
        <taxon>Pseudomonadati</taxon>
        <taxon>Pseudomonadota</taxon>
        <taxon>Gammaproteobacteria</taxon>
        <taxon>Pseudomonadales</taxon>
        <taxon>Pseudomonadaceae</taxon>
        <taxon>Pseudomonas</taxon>
        <taxon>Pseudomonas syringae</taxon>
    </lineage>
</organism>